<dbReference type="eggNOG" id="COG2259">
    <property type="taxonomic scope" value="Bacteria"/>
</dbReference>
<dbReference type="GO" id="GO:0030416">
    <property type="term" value="P:methylamine metabolic process"/>
    <property type="evidence" value="ECO:0007669"/>
    <property type="project" value="InterPro"/>
</dbReference>
<accession>J7LCC6</accession>
<gene>
    <name evidence="8" type="ordered locus">B005_3853</name>
</gene>
<comment type="subcellular location">
    <subcellularLocation>
        <location evidence="1">Membrane</location>
        <topology evidence="1">Multi-pass membrane protein</topology>
    </subcellularLocation>
</comment>
<evidence type="ECO:0000256" key="4">
    <source>
        <dbReference type="ARBA" id="ARBA00023136"/>
    </source>
</evidence>
<evidence type="ECO:0000256" key="5">
    <source>
        <dbReference type="SAM" id="MobiDB-lite"/>
    </source>
</evidence>
<dbReference type="PATRIC" id="fig|1205910.3.peg.3649"/>
<dbReference type="Pfam" id="PF07291">
    <property type="entry name" value="MauE"/>
    <property type="match status" value="1"/>
</dbReference>
<evidence type="ECO:0000256" key="3">
    <source>
        <dbReference type="ARBA" id="ARBA00022989"/>
    </source>
</evidence>
<organism evidence="8 9">
    <name type="scientific">Nocardiopsis alba (strain ATCC BAA-2165 / BE74)</name>
    <dbReference type="NCBI Taxonomy" id="1205910"/>
    <lineage>
        <taxon>Bacteria</taxon>
        <taxon>Bacillati</taxon>
        <taxon>Actinomycetota</taxon>
        <taxon>Actinomycetes</taxon>
        <taxon>Streptosporangiales</taxon>
        <taxon>Nocardiopsidaceae</taxon>
        <taxon>Nocardiopsis</taxon>
    </lineage>
</organism>
<dbReference type="Proteomes" id="UP000003779">
    <property type="component" value="Chromosome"/>
</dbReference>
<protein>
    <submittedName>
        <fullName evidence="8">Methylamine utilization MauE family protein</fullName>
    </submittedName>
</protein>
<feature type="transmembrane region" description="Helical" evidence="6">
    <location>
        <begin position="80"/>
        <end position="100"/>
    </location>
</feature>
<reference evidence="8 9" key="1">
    <citation type="journal article" date="2012" name="J. Bacteriol.">
        <title>Whole-Genome Sequence of Nocardiopsis alba Strain ATCC BAA-2165, Associated with Honeybees.</title>
        <authorList>
            <person name="Qiao J."/>
            <person name="Chen L."/>
            <person name="Li Y."/>
            <person name="Wang J."/>
            <person name="Zhang W."/>
            <person name="Chen S."/>
        </authorList>
    </citation>
    <scope>NUCLEOTIDE SEQUENCE [LARGE SCALE GENOMIC DNA]</scope>
    <source>
        <strain evidence="9">ATCC BAA-2165 / BE74</strain>
    </source>
</reference>
<dbReference type="EMBL" id="CP003788">
    <property type="protein sequence ID" value="AFR10356.1"/>
    <property type="molecule type" value="Genomic_DNA"/>
</dbReference>
<dbReference type="KEGG" id="nal:B005_3853"/>
<dbReference type="STRING" id="1205910.B005_3853"/>
<evidence type="ECO:0000256" key="6">
    <source>
        <dbReference type="SAM" id="Phobius"/>
    </source>
</evidence>
<dbReference type="InterPro" id="IPR009908">
    <property type="entry name" value="Methylamine_util_MauE"/>
</dbReference>
<sequence>MAVLRVAGCRSVTTGFEPSVTRPLQQVGSLSTRRATARAPGATLADDRPLSRRPQMTDTPDDAAPRPPTRWETVQPWISLACRLGLAAVLITAAVTKFPPALSVQAVEAYDLFPHEIARLIGYTLPLFELALALLLLAGLATRYVGAVSAILMVVFIAGIFSAMARGLNIDCGCFGGGGQVEPGETTYGLSIARDIVFAALGAFIAIWPRSPFALDRTLGLYK</sequence>
<feature type="transmembrane region" description="Helical" evidence="6">
    <location>
        <begin position="188"/>
        <end position="208"/>
    </location>
</feature>
<reference evidence="9" key="2">
    <citation type="submission" date="2012-08" db="EMBL/GenBank/DDBJ databases">
        <title>Whole-genome sequence of Nocardiopsis alba strain ATCC BAA-2165 associated with honeybees.</title>
        <authorList>
            <person name="Qiao J."/>
            <person name="Chen L."/>
            <person name="Li Y."/>
            <person name="Wang J."/>
            <person name="Zhang W."/>
            <person name="Chen S."/>
        </authorList>
    </citation>
    <scope>NUCLEOTIDE SEQUENCE [LARGE SCALE GENOMIC DNA]</scope>
    <source>
        <strain evidence="9">ATCC BAA-2165 / BE74</strain>
    </source>
</reference>
<dbReference type="UniPathway" id="UPA00895"/>
<evidence type="ECO:0000256" key="2">
    <source>
        <dbReference type="ARBA" id="ARBA00022692"/>
    </source>
</evidence>
<keyword evidence="4 6" id="KW-0472">Membrane</keyword>
<feature type="region of interest" description="Disordered" evidence="5">
    <location>
        <begin position="25"/>
        <end position="69"/>
    </location>
</feature>
<evidence type="ECO:0000313" key="8">
    <source>
        <dbReference type="EMBL" id="AFR10356.1"/>
    </source>
</evidence>
<dbReference type="GO" id="GO:0016020">
    <property type="term" value="C:membrane"/>
    <property type="evidence" value="ECO:0007669"/>
    <property type="project" value="UniProtKB-SubCell"/>
</dbReference>
<feature type="compositionally biased region" description="Low complexity" evidence="5">
    <location>
        <begin position="32"/>
        <end position="44"/>
    </location>
</feature>
<name>J7LCC6_NOCAA</name>
<dbReference type="AlphaFoldDB" id="J7LCC6"/>
<feature type="transmembrane region" description="Helical" evidence="6">
    <location>
        <begin position="120"/>
        <end position="140"/>
    </location>
</feature>
<evidence type="ECO:0000313" key="9">
    <source>
        <dbReference type="Proteomes" id="UP000003779"/>
    </source>
</evidence>
<feature type="transmembrane region" description="Helical" evidence="6">
    <location>
        <begin position="147"/>
        <end position="168"/>
    </location>
</feature>
<dbReference type="HOGENOM" id="CLU_1239095_0_0_11"/>
<keyword evidence="2 6" id="KW-0812">Transmembrane</keyword>
<evidence type="ECO:0000259" key="7">
    <source>
        <dbReference type="Pfam" id="PF07291"/>
    </source>
</evidence>
<keyword evidence="3 6" id="KW-1133">Transmembrane helix</keyword>
<proteinExistence type="predicted"/>
<feature type="domain" description="Methylamine utilisation protein MauE" evidence="7">
    <location>
        <begin position="76"/>
        <end position="207"/>
    </location>
</feature>
<evidence type="ECO:0000256" key="1">
    <source>
        <dbReference type="ARBA" id="ARBA00004141"/>
    </source>
</evidence>